<feature type="region of interest" description="Disordered" evidence="1">
    <location>
        <begin position="1"/>
        <end position="70"/>
    </location>
</feature>
<evidence type="ECO:0000256" key="1">
    <source>
        <dbReference type="SAM" id="MobiDB-lite"/>
    </source>
</evidence>
<evidence type="ECO:0000313" key="3">
    <source>
        <dbReference type="Proteomes" id="UP000019335"/>
    </source>
</evidence>
<name>W7TQ99_9STRA</name>
<organism evidence="2 3">
    <name type="scientific">Nannochloropsis gaditana</name>
    <dbReference type="NCBI Taxonomy" id="72520"/>
    <lineage>
        <taxon>Eukaryota</taxon>
        <taxon>Sar</taxon>
        <taxon>Stramenopiles</taxon>
        <taxon>Ochrophyta</taxon>
        <taxon>Eustigmatophyceae</taxon>
        <taxon>Eustigmatales</taxon>
        <taxon>Monodopsidaceae</taxon>
        <taxon>Nannochloropsis</taxon>
    </lineage>
</organism>
<feature type="compositionally biased region" description="Basic and acidic residues" evidence="1">
    <location>
        <begin position="36"/>
        <end position="57"/>
    </location>
</feature>
<proteinExistence type="predicted"/>
<comment type="caution">
    <text evidence="2">The sequence shown here is derived from an EMBL/GenBank/DDBJ whole genome shotgun (WGS) entry which is preliminary data.</text>
</comment>
<dbReference type="AlphaFoldDB" id="W7TQ99"/>
<dbReference type="EMBL" id="AZIL01002021">
    <property type="protein sequence ID" value="EWM22904.1"/>
    <property type="molecule type" value="Genomic_DNA"/>
</dbReference>
<protein>
    <submittedName>
        <fullName evidence="2">Uncharacterized protein</fullName>
    </submittedName>
</protein>
<reference evidence="2 3" key="1">
    <citation type="journal article" date="2014" name="Mol. Plant">
        <title>Chromosome Scale Genome Assembly and Transcriptome Profiling of Nannochloropsis gaditana in Nitrogen Depletion.</title>
        <authorList>
            <person name="Corteggiani Carpinelli E."/>
            <person name="Telatin A."/>
            <person name="Vitulo N."/>
            <person name="Forcato C."/>
            <person name="D'Angelo M."/>
            <person name="Schiavon R."/>
            <person name="Vezzi A."/>
            <person name="Giacometti G.M."/>
            <person name="Morosinotto T."/>
            <person name="Valle G."/>
        </authorList>
    </citation>
    <scope>NUCLEOTIDE SEQUENCE [LARGE SCALE GENOMIC DNA]</scope>
    <source>
        <strain evidence="2 3">B-31</strain>
    </source>
</reference>
<sequence length="175" mass="19304">MPTLTATSTVRWRHATAGTTPPLTRRAPVWQPSRQTGREGGREEGREREREGGREGEEGSWGQDGQNHGETESHALNLTKFCEVETARGIFVGRGSNSVAKEWSTGVGDACQVSSSGPLRPARPCASLYVIAGDTNSRKREEARGSVQVKNNHQMRFANALTFTHRKRKIRTYVA</sequence>
<feature type="compositionally biased region" description="Polar residues" evidence="1">
    <location>
        <begin position="1"/>
        <end position="10"/>
    </location>
</feature>
<gene>
    <name evidence="2" type="ORF">Naga_100764g4</name>
</gene>
<dbReference type="Proteomes" id="UP000019335">
    <property type="component" value="Chromosome 19"/>
</dbReference>
<accession>W7TQ99</accession>
<evidence type="ECO:0000313" key="2">
    <source>
        <dbReference type="EMBL" id="EWM22904.1"/>
    </source>
</evidence>
<keyword evidence="3" id="KW-1185">Reference proteome</keyword>